<feature type="region of interest" description="Disordered" evidence="1">
    <location>
        <begin position="211"/>
        <end position="272"/>
    </location>
</feature>
<dbReference type="RefSeq" id="WP_011447217.1">
    <property type="nucleotide sequence ID" value="NC_007796.1"/>
</dbReference>
<dbReference type="OrthoDB" id="135676at2157"/>
<evidence type="ECO:0000313" key="4">
    <source>
        <dbReference type="EMBL" id="ABD39921.1"/>
    </source>
</evidence>
<dbReference type="InterPro" id="IPR008490">
    <property type="entry name" value="Transposase_InsH_N"/>
</dbReference>
<feature type="compositionally biased region" description="Polar residues" evidence="1">
    <location>
        <begin position="255"/>
        <end position="269"/>
    </location>
</feature>
<feature type="compositionally biased region" description="Basic and acidic residues" evidence="1">
    <location>
        <begin position="211"/>
        <end position="232"/>
    </location>
</feature>
<dbReference type="Proteomes" id="UP000001941">
    <property type="component" value="Chromosome"/>
</dbReference>
<dbReference type="EMBL" id="CP000254">
    <property type="protein sequence ID" value="ABD40180.1"/>
    <property type="molecule type" value="Genomic_DNA"/>
</dbReference>
<dbReference type="PANTHER" id="PTHR33408">
    <property type="entry name" value="TRANSPOSASE"/>
    <property type="match status" value="1"/>
</dbReference>
<dbReference type="InterPro" id="IPR025668">
    <property type="entry name" value="Tnp_DDE_dom"/>
</dbReference>
<organism evidence="4 9">
    <name type="scientific">Methanospirillum hungatei JF-1 (strain ATCC 27890 / DSM 864 / NBRC 100397 / JF-1)</name>
    <dbReference type="NCBI Taxonomy" id="323259"/>
    <lineage>
        <taxon>Archaea</taxon>
        <taxon>Methanobacteriati</taxon>
        <taxon>Methanobacteriota</taxon>
        <taxon>Stenosarchaea group</taxon>
        <taxon>Methanomicrobia</taxon>
        <taxon>Methanomicrobiales</taxon>
        <taxon>Methanospirillaceae</taxon>
        <taxon>Methanospirillum</taxon>
    </lineage>
</organism>
<evidence type="ECO:0000313" key="9">
    <source>
        <dbReference type="Proteomes" id="UP000001941"/>
    </source>
</evidence>
<evidence type="ECO:0000259" key="2">
    <source>
        <dbReference type="Pfam" id="PF05598"/>
    </source>
</evidence>
<dbReference type="PANTHER" id="PTHR33408:SF2">
    <property type="entry name" value="TRANSPOSASE DDE DOMAIN-CONTAINING PROTEIN"/>
    <property type="match status" value="1"/>
</dbReference>
<dbReference type="EnsemblBacteria" id="ABD41256">
    <property type="protein sequence ID" value="ABD41256"/>
    <property type="gene ID" value="Mhun_1524"/>
</dbReference>
<sequence length="545" mass="62740">MYNTIGRDFEQLYLLPEDIRDWVPSDDFCHILIDLISILDLSPLYKEYREDGQGAAFYHPEIMTGLIIYSYFNGVRSSRQIENKCRYDVGFRIVTRNSLPDHSTISRFIKKNSSFIGQLFIPVLTLLNEAGLINNVLLALDGTKLKANASLGSNMPYEKIEGEIQKYLKEVQEKDDVEDRLYGPDKSGNEVPDDFKTHSKRIKRFIQAKERLEAEHKEKSQKKEEKIAQREEEERESGKRKRGRKPKKPAKNPDEQSLANTTDPDSSIMKSGPGCIQGYNGQIIVNQDGYILVPFLSNSPVDYRLLQPCYERLEEIAQLTGLSLEYLNLLTDAGYWSYENYLYMKQQDIGFLCSTCHEPDIFSIRGLERSLLELERISDQLFDGICSIPTLASIGDWCTRNLIQDDNIPTPASIAKGIMEVTMTPYGAKKTYSQRKTIVEPAFGWIKENRNLRKLQRRGISHCQDEWSLICLTQNLRKVCSRGELKKFRELILQKKRHIICNKGVGIRIPYSILSDALSSLGRMIGDNFLKMLIRKSTYQKFSKF</sequence>
<accession>Q2FQR9</accession>
<dbReference type="AlphaFoldDB" id="Q2FQR9"/>
<dbReference type="KEGG" id="mhu:Mhun_3115"/>
<evidence type="ECO:0000313" key="7">
    <source>
        <dbReference type="EMBL" id="ABD41256.1"/>
    </source>
</evidence>
<gene>
    <name evidence="4" type="ordered locus">Mhun_0145</name>
    <name evidence="5" type="ordered locus">Mhun_0416</name>
    <name evidence="6" type="ordered locus">Mhun_1176</name>
    <name evidence="7" type="ordered locus">Mhun_1524</name>
    <name evidence="8" type="ordered locus">Mhun_3115</name>
</gene>
<name>Q2FQR9_METHJ</name>
<dbReference type="EMBL" id="CP000254">
    <property type="protein sequence ID" value="ABD39921.1"/>
    <property type="molecule type" value="Genomic_DNA"/>
</dbReference>
<feature type="region of interest" description="Disordered" evidence="1">
    <location>
        <begin position="175"/>
        <end position="199"/>
    </location>
</feature>
<dbReference type="Pfam" id="PF05598">
    <property type="entry name" value="DUF772"/>
    <property type="match status" value="1"/>
</dbReference>
<evidence type="ECO:0000313" key="5">
    <source>
        <dbReference type="EMBL" id="ABD40180.1"/>
    </source>
</evidence>
<dbReference type="Pfam" id="PF13751">
    <property type="entry name" value="DDE_Tnp_1_6"/>
    <property type="match status" value="1"/>
</dbReference>
<feature type="domain" description="Transposase InsH N-terminal" evidence="2">
    <location>
        <begin position="18"/>
        <end position="110"/>
    </location>
</feature>
<evidence type="ECO:0000259" key="3">
    <source>
        <dbReference type="Pfam" id="PF13751"/>
    </source>
</evidence>
<dbReference type="GeneID" id="3924575"/>
<dbReference type="KEGG" id="mhu:Mhun_1524"/>
<keyword evidence="9" id="KW-1185">Reference proteome</keyword>
<dbReference type="KEGG" id="mhu:Mhun_0416"/>
<reference evidence="4" key="1">
    <citation type="submission" date="2006-01" db="EMBL/GenBank/DDBJ databases">
        <title>Complete sequence of Methanospirillum hungatei JG-1.</title>
        <authorList>
            <consortium name="US DOE Joint Genome Institute"/>
            <person name="Copeland A."/>
            <person name="Lucas S."/>
            <person name="Lapidus A."/>
            <person name="Barry K."/>
            <person name="Detter J.C."/>
            <person name="Glavina T."/>
            <person name="Hammon N."/>
            <person name="Israni S."/>
            <person name="Pitluck S."/>
            <person name="Brettin T."/>
            <person name="Bruce D."/>
            <person name="Han C."/>
            <person name="Tapia R."/>
            <person name="Gilna P."/>
            <person name="Kiss H."/>
            <person name="Schmutz J."/>
            <person name="Larimer F."/>
            <person name="Land M."/>
            <person name="Kyrpides N."/>
            <person name="Ivanova N."/>
            <person name="McInerney M.J."/>
            <person name="Brockman F."/>
            <person name="Culley D."/>
            <person name="Ferry J.G."/>
            <person name="Gunsalus R.P."/>
            <person name="Morrison M."/>
            <person name="Plugge C."/>
            <person name="Scholten J."/>
            <person name="Stams A.J.M."/>
            <person name="Boone D.R."/>
            <person name="Richardson P."/>
        </authorList>
    </citation>
    <scope>NUCLEOTIDE SEQUENCE</scope>
    <source>
        <strain evidence="4">JF-1</strain>
    </source>
</reference>
<dbReference type="EnsemblBacteria" id="ABD40180">
    <property type="protein sequence ID" value="ABD40180"/>
    <property type="gene ID" value="Mhun_0416"/>
</dbReference>
<evidence type="ECO:0000313" key="6">
    <source>
        <dbReference type="EMBL" id="ABD40924.1"/>
    </source>
</evidence>
<dbReference type="HOGENOM" id="CLU_021293_12_2_2"/>
<reference evidence="9" key="2">
    <citation type="journal article" date="2016" name="Stand. Genomic Sci.">
        <title>Complete genome sequence of Methanospirillum hungatei type strain JF1.</title>
        <authorList>
            <person name="Gunsalus R.P."/>
            <person name="Cook L.E."/>
            <person name="Crable B."/>
            <person name="Rohlin L."/>
            <person name="McDonald E."/>
            <person name="Mouttaki H."/>
            <person name="Sieber J.R."/>
            <person name="Poweleit N."/>
            <person name="Zhou H."/>
            <person name="Lapidus A.L."/>
            <person name="Daligault H.E."/>
            <person name="Land M."/>
            <person name="Gilna P."/>
            <person name="Ivanova N."/>
            <person name="Kyrpides N."/>
            <person name="Culley D.E."/>
            <person name="McInerney M.J."/>
        </authorList>
    </citation>
    <scope>NUCLEOTIDE SEQUENCE [LARGE SCALE GENOMIC DNA]</scope>
    <source>
        <strain evidence="9">ATCC 27890 / DSM 864 / NBRC 100397 / JF-1</strain>
    </source>
</reference>
<proteinExistence type="predicted"/>
<dbReference type="EnsemblBacteria" id="ABD39921">
    <property type="protein sequence ID" value="ABD39921"/>
    <property type="gene ID" value="Mhun_0145"/>
</dbReference>
<dbReference type="EnsemblBacteria" id="ABD42802">
    <property type="protein sequence ID" value="ABD42802"/>
    <property type="gene ID" value="Mhun_3115"/>
</dbReference>
<dbReference type="EMBL" id="CP000254">
    <property type="protein sequence ID" value="ABD42802.1"/>
    <property type="molecule type" value="Genomic_DNA"/>
</dbReference>
<dbReference type="EMBL" id="CP000254">
    <property type="protein sequence ID" value="ABD41256.1"/>
    <property type="molecule type" value="Genomic_DNA"/>
</dbReference>
<feature type="compositionally biased region" description="Basic residues" evidence="1">
    <location>
        <begin position="238"/>
        <end position="250"/>
    </location>
</feature>
<dbReference type="EnsemblBacteria" id="ABD40924">
    <property type="protein sequence ID" value="ABD40924"/>
    <property type="gene ID" value="Mhun_1176"/>
</dbReference>
<dbReference type="eggNOG" id="arCOG03514">
    <property type="taxonomic scope" value="Archaea"/>
</dbReference>
<evidence type="ECO:0000256" key="1">
    <source>
        <dbReference type="SAM" id="MobiDB-lite"/>
    </source>
</evidence>
<protein>
    <submittedName>
        <fullName evidence="4 8">Transposase</fullName>
    </submittedName>
</protein>
<evidence type="ECO:0000313" key="8">
    <source>
        <dbReference type="EMBL" id="ABD42802.1"/>
    </source>
</evidence>
<dbReference type="EMBL" id="CP000254">
    <property type="protein sequence ID" value="ABD40924.1"/>
    <property type="molecule type" value="Genomic_DNA"/>
</dbReference>
<dbReference type="KEGG" id="mhu:Mhun_1176"/>
<dbReference type="KEGG" id="mhu:Mhun_0145"/>
<feature type="domain" description="Transposase DDE" evidence="3">
    <location>
        <begin position="418"/>
        <end position="480"/>
    </location>
</feature>